<dbReference type="InterPro" id="IPR016155">
    <property type="entry name" value="Mopterin_synth/thiamin_S_b"/>
</dbReference>
<evidence type="ECO:0000256" key="1">
    <source>
        <dbReference type="ARBA" id="ARBA00022741"/>
    </source>
</evidence>
<evidence type="ECO:0000256" key="2">
    <source>
        <dbReference type="ARBA" id="ARBA00024200"/>
    </source>
</evidence>
<proteinExistence type="inferred from homology"/>
<name>A0A1I1MHT7_9BURK</name>
<keyword evidence="5" id="KW-1185">Reference proteome</keyword>
<dbReference type="InterPro" id="IPR012675">
    <property type="entry name" value="Beta-grasp_dom_sf"/>
</dbReference>
<keyword evidence="1" id="KW-0547">Nucleotide-binding</keyword>
<reference evidence="5" key="1">
    <citation type="submission" date="2016-10" db="EMBL/GenBank/DDBJ databases">
        <authorList>
            <person name="Varghese N."/>
            <person name="Submissions S."/>
        </authorList>
    </citation>
    <scope>NUCLEOTIDE SEQUENCE [LARGE SCALE GENOMIC DNA]</scope>
    <source>
        <strain evidence="5">CGMCC 1.12041</strain>
    </source>
</reference>
<dbReference type="Gene3D" id="3.10.20.30">
    <property type="match status" value="1"/>
</dbReference>
<dbReference type="PANTHER" id="PTHR33359">
    <property type="entry name" value="MOLYBDOPTERIN SYNTHASE SULFUR CARRIER SUBUNIT"/>
    <property type="match status" value="1"/>
</dbReference>
<dbReference type="Proteomes" id="UP000198639">
    <property type="component" value="Unassembled WGS sequence"/>
</dbReference>
<evidence type="ECO:0000313" key="4">
    <source>
        <dbReference type="EMBL" id="SFC81110.1"/>
    </source>
</evidence>
<dbReference type="AlphaFoldDB" id="A0A1I1MHT7"/>
<dbReference type="GO" id="GO:0000166">
    <property type="term" value="F:nucleotide binding"/>
    <property type="evidence" value="ECO:0007669"/>
    <property type="project" value="UniProtKB-KW"/>
</dbReference>
<protein>
    <recommendedName>
        <fullName evidence="3">Molybdopterin synthase sulfur carrier subunit</fullName>
    </recommendedName>
</protein>
<sequence length="85" mass="8593">MTITLRYFASVREAVGMGQESFELPAGAATVAAVREALVARGGVWADALGPERAVRTAVGQVMCGPQAAVADGGEVAFFPPVTGG</sequence>
<evidence type="ECO:0000256" key="3">
    <source>
        <dbReference type="ARBA" id="ARBA00024247"/>
    </source>
</evidence>
<dbReference type="STRING" id="1164594.SAMN05216204_110131"/>
<dbReference type="Pfam" id="PF02597">
    <property type="entry name" value="ThiS"/>
    <property type="match status" value="1"/>
</dbReference>
<dbReference type="PANTHER" id="PTHR33359:SF1">
    <property type="entry name" value="MOLYBDOPTERIN SYNTHASE SULFUR CARRIER SUBUNIT"/>
    <property type="match status" value="1"/>
</dbReference>
<dbReference type="InterPro" id="IPR044672">
    <property type="entry name" value="MOCS2A"/>
</dbReference>
<dbReference type="EMBL" id="FOLD01000010">
    <property type="protein sequence ID" value="SFC81110.1"/>
    <property type="molecule type" value="Genomic_DNA"/>
</dbReference>
<gene>
    <name evidence="4" type="ORF">SAMN05216204_110131</name>
</gene>
<organism evidence="4 5">
    <name type="scientific">Massilia yuzhufengensis</name>
    <dbReference type="NCBI Taxonomy" id="1164594"/>
    <lineage>
        <taxon>Bacteria</taxon>
        <taxon>Pseudomonadati</taxon>
        <taxon>Pseudomonadota</taxon>
        <taxon>Betaproteobacteria</taxon>
        <taxon>Burkholderiales</taxon>
        <taxon>Oxalobacteraceae</taxon>
        <taxon>Telluria group</taxon>
        <taxon>Massilia</taxon>
    </lineage>
</organism>
<evidence type="ECO:0000313" key="5">
    <source>
        <dbReference type="Proteomes" id="UP000198639"/>
    </source>
</evidence>
<dbReference type="GO" id="GO:0006777">
    <property type="term" value="P:Mo-molybdopterin cofactor biosynthetic process"/>
    <property type="evidence" value="ECO:0007669"/>
    <property type="project" value="InterPro"/>
</dbReference>
<dbReference type="CDD" id="cd00754">
    <property type="entry name" value="Ubl_MoaD"/>
    <property type="match status" value="1"/>
</dbReference>
<dbReference type="OrthoDB" id="9801945at2"/>
<dbReference type="SUPFAM" id="SSF54285">
    <property type="entry name" value="MoaD/ThiS"/>
    <property type="match status" value="1"/>
</dbReference>
<dbReference type="RefSeq" id="WP_091874630.1">
    <property type="nucleotide sequence ID" value="NZ_FOLD01000010.1"/>
</dbReference>
<comment type="similarity">
    <text evidence="2">Belongs to the MoaD family.</text>
</comment>
<dbReference type="GO" id="GO:1990133">
    <property type="term" value="C:molybdopterin adenylyltransferase complex"/>
    <property type="evidence" value="ECO:0007669"/>
    <property type="project" value="TreeGrafter"/>
</dbReference>
<dbReference type="InterPro" id="IPR003749">
    <property type="entry name" value="ThiS/MoaD-like"/>
</dbReference>
<accession>A0A1I1MHT7</accession>